<accession>A0A2P2NL85</accession>
<dbReference type="EMBL" id="GGEC01062777">
    <property type="protein sequence ID" value="MBX43261.1"/>
    <property type="molecule type" value="Transcribed_RNA"/>
</dbReference>
<reference evidence="1" key="1">
    <citation type="submission" date="2018-02" db="EMBL/GenBank/DDBJ databases">
        <title>Rhizophora mucronata_Transcriptome.</title>
        <authorList>
            <person name="Meera S.P."/>
            <person name="Sreeshan A."/>
            <person name="Augustine A."/>
        </authorList>
    </citation>
    <scope>NUCLEOTIDE SEQUENCE</scope>
    <source>
        <tissue evidence="1">Leaf</tissue>
    </source>
</reference>
<name>A0A2P2NL85_RHIMU</name>
<evidence type="ECO:0000313" key="1">
    <source>
        <dbReference type="EMBL" id="MBX43261.1"/>
    </source>
</evidence>
<dbReference type="AlphaFoldDB" id="A0A2P2NL85"/>
<protein>
    <submittedName>
        <fullName evidence="1">Uncharacterized protein</fullName>
    </submittedName>
</protein>
<sequence length="58" mass="6941">MPRNLRGTYSPYIVFQDCWLQIILPHWNFLSQASSRKVLFSLTFMPGSQFAYQWCIPR</sequence>
<organism evidence="1">
    <name type="scientific">Rhizophora mucronata</name>
    <name type="common">Asiatic mangrove</name>
    <dbReference type="NCBI Taxonomy" id="61149"/>
    <lineage>
        <taxon>Eukaryota</taxon>
        <taxon>Viridiplantae</taxon>
        <taxon>Streptophyta</taxon>
        <taxon>Embryophyta</taxon>
        <taxon>Tracheophyta</taxon>
        <taxon>Spermatophyta</taxon>
        <taxon>Magnoliopsida</taxon>
        <taxon>eudicotyledons</taxon>
        <taxon>Gunneridae</taxon>
        <taxon>Pentapetalae</taxon>
        <taxon>rosids</taxon>
        <taxon>fabids</taxon>
        <taxon>Malpighiales</taxon>
        <taxon>Rhizophoraceae</taxon>
        <taxon>Rhizophora</taxon>
    </lineage>
</organism>
<proteinExistence type="predicted"/>